<protein>
    <recommendedName>
        <fullName evidence="9">ABC transporter domain-containing protein</fullName>
    </recommendedName>
</protein>
<dbReference type="EMBL" id="JXKH01000004">
    <property type="protein sequence ID" value="OJG18342.1"/>
    <property type="molecule type" value="Genomic_DNA"/>
</dbReference>
<dbReference type="InterPro" id="IPR015856">
    <property type="entry name" value="ABC_transpr_CbiO/EcfA_su"/>
</dbReference>
<evidence type="ECO:0000256" key="4">
    <source>
        <dbReference type="ARBA" id="ARBA00022475"/>
    </source>
</evidence>
<evidence type="ECO:0000256" key="7">
    <source>
        <dbReference type="ARBA" id="ARBA00022967"/>
    </source>
</evidence>
<dbReference type="GO" id="GO:0016887">
    <property type="term" value="F:ATP hydrolysis activity"/>
    <property type="evidence" value="ECO:0007669"/>
    <property type="project" value="InterPro"/>
</dbReference>
<organism evidence="10 11">
    <name type="scientific">Enterococcus canis</name>
    <dbReference type="NCBI Taxonomy" id="214095"/>
    <lineage>
        <taxon>Bacteria</taxon>
        <taxon>Bacillati</taxon>
        <taxon>Bacillota</taxon>
        <taxon>Bacilli</taxon>
        <taxon>Lactobacillales</taxon>
        <taxon>Enterococcaceae</taxon>
        <taxon>Enterococcus</taxon>
    </lineage>
</organism>
<evidence type="ECO:0000313" key="10">
    <source>
        <dbReference type="EMBL" id="OJG18342.1"/>
    </source>
</evidence>
<dbReference type="Pfam" id="PF00005">
    <property type="entry name" value="ABC_tran"/>
    <property type="match status" value="1"/>
</dbReference>
<name>A0A1L8RF70_9ENTE</name>
<evidence type="ECO:0000256" key="8">
    <source>
        <dbReference type="ARBA" id="ARBA00023136"/>
    </source>
</evidence>
<comment type="subcellular location">
    <subcellularLocation>
        <location evidence="1">Cell membrane</location>
        <topology evidence="1">Peripheral membrane protein</topology>
    </subcellularLocation>
</comment>
<keyword evidence="5" id="KW-0547">Nucleotide-binding</keyword>
<keyword evidence="6" id="KW-0067">ATP-binding</keyword>
<dbReference type="InterPro" id="IPR003439">
    <property type="entry name" value="ABC_transporter-like_ATP-bd"/>
</dbReference>
<reference evidence="10 11" key="1">
    <citation type="submission" date="2014-12" db="EMBL/GenBank/DDBJ databases">
        <title>Draft genome sequences of 29 type strains of Enterococci.</title>
        <authorList>
            <person name="Zhong Z."/>
            <person name="Sun Z."/>
            <person name="Liu W."/>
            <person name="Zhang W."/>
            <person name="Zhang H."/>
        </authorList>
    </citation>
    <scope>NUCLEOTIDE SEQUENCE [LARGE SCALE GENOMIC DNA]</scope>
    <source>
        <strain evidence="10 11">DSM 17029</strain>
    </source>
</reference>
<dbReference type="SUPFAM" id="SSF52540">
    <property type="entry name" value="P-loop containing nucleoside triphosphate hydrolases"/>
    <property type="match status" value="1"/>
</dbReference>
<proteinExistence type="inferred from homology"/>
<comment type="caution">
    <text evidence="10">The sequence shown here is derived from an EMBL/GenBank/DDBJ whole genome shotgun (WGS) entry which is preliminary data.</text>
</comment>
<dbReference type="PANTHER" id="PTHR43553:SF27">
    <property type="entry name" value="ENERGY-COUPLING FACTOR TRANSPORTER ATP-BINDING PROTEIN ECFA2"/>
    <property type="match status" value="1"/>
</dbReference>
<dbReference type="InterPro" id="IPR050095">
    <property type="entry name" value="ECF_ABC_transporter_ATP-bd"/>
</dbReference>
<sequence>MGLIPHYFVGHMQGLVIVDGQNTEQVTIGDLSKHIGLVFQNPFNQLSYTADTVEEELAYGLSNRGVSQEDMREKVATIAEEMDLKELLDKNPLELSGGQTQRVALASALILEPKILVLDECTTQLDPMSSQKMMNIVQKLSQQGTTVVMVDHDMERVAELADRILVLHNGKLVLAGTPDTVFDSPQLVDYGLTPPDYYEITKKMIDGKTTSENDFALTECEAIKLLQEVLINGNNS</sequence>
<evidence type="ECO:0000256" key="2">
    <source>
        <dbReference type="ARBA" id="ARBA00005417"/>
    </source>
</evidence>
<gene>
    <name evidence="10" type="ORF">RU97_GL001739</name>
</gene>
<dbReference type="AlphaFoldDB" id="A0A1L8RF70"/>
<dbReference type="GO" id="GO:0005524">
    <property type="term" value="F:ATP binding"/>
    <property type="evidence" value="ECO:0007669"/>
    <property type="project" value="UniProtKB-KW"/>
</dbReference>
<feature type="domain" description="ABC transporter" evidence="9">
    <location>
        <begin position="1"/>
        <end position="194"/>
    </location>
</feature>
<keyword evidence="8" id="KW-0472">Membrane</keyword>
<keyword evidence="4" id="KW-1003">Cell membrane</keyword>
<dbReference type="GO" id="GO:0042626">
    <property type="term" value="F:ATPase-coupled transmembrane transporter activity"/>
    <property type="evidence" value="ECO:0007669"/>
    <property type="project" value="TreeGrafter"/>
</dbReference>
<evidence type="ECO:0000259" key="9">
    <source>
        <dbReference type="PROSITE" id="PS50893"/>
    </source>
</evidence>
<dbReference type="InterPro" id="IPR027417">
    <property type="entry name" value="P-loop_NTPase"/>
</dbReference>
<dbReference type="PANTHER" id="PTHR43553">
    <property type="entry name" value="HEAVY METAL TRANSPORTER"/>
    <property type="match status" value="1"/>
</dbReference>
<dbReference type="Gene3D" id="3.40.50.300">
    <property type="entry name" value="P-loop containing nucleotide triphosphate hydrolases"/>
    <property type="match status" value="1"/>
</dbReference>
<evidence type="ECO:0000256" key="5">
    <source>
        <dbReference type="ARBA" id="ARBA00022741"/>
    </source>
</evidence>
<keyword evidence="11" id="KW-1185">Reference proteome</keyword>
<keyword evidence="3" id="KW-0813">Transport</keyword>
<dbReference type="CDD" id="cd03225">
    <property type="entry name" value="ABC_cobalt_CbiO_domain1"/>
    <property type="match status" value="1"/>
</dbReference>
<comment type="similarity">
    <text evidence="2">Belongs to the ABC transporter superfamily.</text>
</comment>
<accession>A0A1L8RF70</accession>
<dbReference type="GO" id="GO:0043190">
    <property type="term" value="C:ATP-binding cassette (ABC) transporter complex"/>
    <property type="evidence" value="ECO:0007669"/>
    <property type="project" value="TreeGrafter"/>
</dbReference>
<evidence type="ECO:0000256" key="6">
    <source>
        <dbReference type="ARBA" id="ARBA00022840"/>
    </source>
</evidence>
<dbReference type="PROSITE" id="PS50893">
    <property type="entry name" value="ABC_TRANSPORTER_2"/>
    <property type="match status" value="1"/>
</dbReference>
<evidence type="ECO:0000256" key="3">
    <source>
        <dbReference type="ARBA" id="ARBA00022448"/>
    </source>
</evidence>
<dbReference type="STRING" id="214095.RU97_GL001739"/>
<evidence type="ECO:0000313" key="11">
    <source>
        <dbReference type="Proteomes" id="UP000181884"/>
    </source>
</evidence>
<keyword evidence="7" id="KW-1278">Translocase</keyword>
<dbReference type="Proteomes" id="UP000181884">
    <property type="component" value="Unassembled WGS sequence"/>
</dbReference>
<evidence type="ECO:0000256" key="1">
    <source>
        <dbReference type="ARBA" id="ARBA00004202"/>
    </source>
</evidence>